<name>A0A1I0KLE9_9ACTN</name>
<keyword evidence="4" id="KW-1185">Reference proteome</keyword>
<feature type="region of interest" description="Disordered" evidence="1">
    <location>
        <begin position="47"/>
        <end position="85"/>
    </location>
</feature>
<reference evidence="3 4" key="1">
    <citation type="submission" date="2016-10" db="EMBL/GenBank/DDBJ databases">
        <authorList>
            <person name="de Groot N.N."/>
        </authorList>
    </citation>
    <scope>NUCLEOTIDE SEQUENCE [LARGE SCALE GENOMIC DNA]</scope>
    <source>
        <strain evidence="3 4">CGMCC 4.5598</strain>
    </source>
</reference>
<evidence type="ECO:0000313" key="4">
    <source>
        <dbReference type="Proteomes" id="UP000199361"/>
    </source>
</evidence>
<feature type="transmembrane region" description="Helical" evidence="2">
    <location>
        <begin position="28"/>
        <end position="50"/>
    </location>
</feature>
<dbReference type="STRING" id="568860.SAMN05421811_108333"/>
<accession>A0A1I0KLE9</accession>
<dbReference type="EMBL" id="FOHX01000008">
    <property type="protein sequence ID" value="SEU25833.1"/>
    <property type="molecule type" value="Genomic_DNA"/>
</dbReference>
<proteinExistence type="predicted"/>
<gene>
    <name evidence="3" type="ORF">SAMN05421811_108333</name>
</gene>
<keyword evidence="2" id="KW-0812">Transmembrane</keyword>
<evidence type="ECO:0000256" key="1">
    <source>
        <dbReference type="SAM" id="MobiDB-lite"/>
    </source>
</evidence>
<dbReference type="AlphaFoldDB" id="A0A1I0KLE9"/>
<feature type="compositionally biased region" description="Low complexity" evidence="1">
    <location>
        <begin position="47"/>
        <end position="73"/>
    </location>
</feature>
<protein>
    <recommendedName>
        <fullName evidence="5">DUF5666 domain-containing protein</fullName>
    </recommendedName>
</protein>
<evidence type="ECO:0000313" key="3">
    <source>
        <dbReference type="EMBL" id="SEU25833.1"/>
    </source>
</evidence>
<feature type="region of interest" description="Disordered" evidence="1">
    <location>
        <begin position="1"/>
        <end position="24"/>
    </location>
</feature>
<evidence type="ECO:0008006" key="5">
    <source>
        <dbReference type="Google" id="ProtNLM"/>
    </source>
</evidence>
<sequence>MTTPGPDDFSTAEILGEEPPRRRYPRSLVLAGVTAAVLVAGAGVATAAALSPSPSPSPSATAGDGASPSASPSQDKGWGRGHRAGIGGPALHGEYVVRGEDGGYVTVATQYGEVTAADQDSVTVKSEDGYTKEYALTSETRINRGGDGADAVKTGQKVMVAAKVDGGTATAVVVRDVTERANTAREPGKGWGRGWGGKGHWGGGDGGAGHGRWHHEPSTSSPAPSPSESPTAS</sequence>
<feature type="region of interest" description="Disordered" evidence="1">
    <location>
        <begin position="183"/>
        <end position="233"/>
    </location>
</feature>
<keyword evidence="2" id="KW-1133">Transmembrane helix</keyword>
<evidence type="ECO:0000256" key="2">
    <source>
        <dbReference type="SAM" id="Phobius"/>
    </source>
</evidence>
<organism evidence="3 4">
    <name type="scientific">Nonomuraea wenchangensis</name>
    <dbReference type="NCBI Taxonomy" id="568860"/>
    <lineage>
        <taxon>Bacteria</taxon>
        <taxon>Bacillati</taxon>
        <taxon>Actinomycetota</taxon>
        <taxon>Actinomycetes</taxon>
        <taxon>Streptosporangiales</taxon>
        <taxon>Streptosporangiaceae</taxon>
        <taxon>Nonomuraea</taxon>
    </lineage>
</organism>
<feature type="compositionally biased region" description="Gly residues" evidence="1">
    <location>
        <begin position="189"/>
        <end position="210"/>
    </location>
</feature>
<dbReference type="Proteomes" id="UP000199361">
    <property type="component" value="Unassembled WGS sequence"/>
</dbReference>
<feature type="compositionally biased region" description="Low complexity" evidence="1">
    <location>
        <begin position="218"/>
        <end position="233"/>
    </location>
</feature>
<dbReference type="RefSeq" id="WP_177240883.1">
    <property type="nucleotide sequence ID" value="NZ_FOHX01000008.1"/>
</dbReference>
<keyword evidence="2" id="KW-0472">Membrane</keyword>